<dbReference type="InterPro" id="IPR006202">
    <property type="entry name" value="Neur_chan_lig-bd"/>
</dbReference>
<dbReference type="InterPro" id="IPR036734">
    <property type="entry name" value="Neur_chan_lig-bd_sf"/>
</dbReference>
<keyword evidence="1" id="KW-1133">Transmembrane helix</keyword>
<reference evidence="5" key="1">
    <citation type="submission" date="2022-11" db="UniProtKB">
        <authorList>
            <consortium name="WormBaseParasite"/>
        </authorList>
    </citation>
    <scope>IDENTIFICATION</scope>
</reference>
<keyword evidence="2" id="KW-0732">Signal</keyword>
<feature type="domain" description="Neurotransmitter-gated ion-channel ligand-binding" evidence="3">
    <location>
        <begin position="30"/>
        <end position="166"/>
    </location>
</feature>
<dbReference type="Gene3D" id="2.70.170.10">
    <property type="entry name" value="Neurotransmitter-gated ion-channel ligand-binding domain"/>
    <property type="match status" value="1"/>
</dbReference>
<dbReference type="Gene3D" id="1.20.58.390">
    <property type="entry name" value="Neurotransmitter-gated ion-channel transmembrane domain"/>
    <property type="match status" value="1"/>
</dbReference>
<dbReference type="InterPro" id="IPR038050">
    <property type="entry name" value="Neuro_actylchol_rec"/>
</dbReference>
<accession>A0A914WXW5</accession>
<evidence type="ECO:0000313" key="5">
    <source>
        <dbReference type="WBParaSite" id="PSAMB.scaffold5669size11132.g27069.t1"/>
    </source>
</evidence>
<dbReference type="WBParaSite" id="PSAMB.scaffold5669size11132.g27069.t1">
    <property type="protein sequence ID" value="PSAMB.scaffold5669size11132.g27069.t1"/>
    <property type="gene ID" value="PSAMB.scaffold5669size11132.g27069"/>
</dbReference>
<keyword evidence="1" id="KW-0472">Membrane</keyword>
<feature type="transmembrane region" description="Helical" evidence="1">
    <location>
        <begin position="339"/>
        <end position="364"/>
    </location>
</feature>
<feature type="transmembrane region" description="Helical" evidence="1">
    <location>
        <begin position="212"/>
        <end position="235"/>
    </location>
</feature>
<evidence type="ECO:0000256" key="1">
    <source>
        <dbReference type="SAM" id="Phobius"/>
    </source>
</evidence>
<keyword evidence="1" id="KW-0812">Transmembrane</keyword>
<feature type="transmembrane region" description="Helical" evidence="1">
    <location>
        <begin position="272"/>
        <end position="291"/>
    </location>
</feature>
<feature type="signal peptide" evidence="2">
    <location>
        <begin position="1"/>
        <end position="18"/>
    </location>
</feature>
<feature type="chain" id="PRO_5037709392" description="Neurotransmitter-gated ion-channel ligand-binding domain-containing protein" evidence="2">
    <location>
        <begin position="19"/>
        <end position="369"/>
    </location>
</feature>
<keyword evidence="4" id="KW-1185">Reference proteome</keyword>
<evidence type="ECO:0000256" key="2">
    <source>
        <dbReference type="SAM" id="SignalP"/>
    </source>
</evidence>
<dbReference type="Pfam" id="PF02931">
    <property type="entry name" value="Neur_chan_LBD"/>
    <property type="match status" value="1"/>
</dbReference>
<proteinExistence type="predicted"/>
<dbReference type="Proteomes" id="UP000887566">
    <property type="component" value="Unplaced"/>
</dbReference>
<name>A0A914WXW5_9BILA</name>
<protein>
    <recommendedName>
        <fullName evidence="3">Neurotransmitter-gated ion-channel ligand-binding domain-containing protein</fullName>
    </recommendedName>
</protein>
<sequence length="369" mass="42125">MVRLWPIALAIAIALSRSTVDCLTAEERTAFSKVFKYYHRSVRPSSTHNYVKFNENATSFRLSTELTLLSSAIDTQGYLTVDWNLALRYFDERLEMRMAAEPIVVPEEFPPWTPVVAVVPSTRTTNSVILRSTTGEITMELRMQTRQLCVRNDWIFPFGKRTCQFEVFLDESDLLFDVRSFRDLREDRQVSVSFDVPSTARLYLAFASPGEMAHFLLVSFLPSALIVVAVIAAQARRRRDRLLVSLGAVCAIVFMHNAQTSNVKPSLSLLDIWLFGCFLMAVVLLIINLIYRFQRRRWHSSSSKDNSIRENLENHVLVEQVNVSRVETRLLSNLIKSNTLCLAVVIPAVYYCIFIVLYFILLIASGAFS</sequence>
<dbReference type="GO" id="GO:0016020">
    <property type="term" value="C:membrane"/>
    <property type="evidence" value="ECO:0007669"/>
    <property type="project" value="InterPro"/>
</dbReference>
<dbReference type="GO" id="GO:0005230">
    <property type="term" value="F:extracellular ligand-gated monoatomic ion channel activity"/>
    <property type="evidence" value="ECO:0007669"/>
    <property type="project" value="InterPro"/>
</dbReference>
<dbReference type="AlphaFoldDB" id="A0A914WXW5"/>
<feature type="transmembrane region" description="Helical" evidence="1">
    <location>
        <begin position="242"/>
        <end position="260"/>
    </location>
</feature>
<organism evidence="4 5">
    <name type="scientific">Plectus sambesii</name>
    <dbReference type="NCBI Taxonomy" id="2011161"/>
    <lineage>
        <taxon>Eukaryota</taxon>
        <taxon>Metazoa</taxon>
        <taxon>Ecdysozoa</taxon>
        <taxon>Nematoda</taxon>
        <taxon>Chromadorea</taxon>
        <taxon>Plectida</taxon>
        <taxon>Plectina</taxon>
        <taxon>Plectoidea</taxon>
        <taxon>Plectidae</taxon>
        <taxon>Plectus</taxon>
    </lineage>
</organism>
<evidence type="ECO:0000313" key="4">
    <source>
        <dbReference type="Proteomes" id="UP000887566"/>
    </source>
</evidence>
<evidence type="ECO:0000259" key="3">
    <source>
        <dbReference type="Pfam" id="PF02931"/>
    </source>
</evidence>